<feature type="region of interest" description="Disordered" evidence="4">
    <location>
        <begin position="1179"/>
        <end position="1261"/>
    </location>
</feature>
<feature type="region of interest" description="Disordered" evidence="4">
    <location>
        <begin position="1"/>
        <end position="125"/>
    </location>
</feature>
<protein>
    <submittedName>
        <fullName evidence="5">NRDE-2, necessary for RNA interference-domain-containing protein</fullName>
    </submittedName>
</protein>
<reference evidence="5" key="1">
    <citation type="journal article" date="2023" name="Mol. Phylogenet. Evol.">
        <title>Genome-scale phylogeny and comparative genomics of the fungal order Sordariales.</title>
        <authorList>
            <person name="Hensen N."/>
            <person name="Bonometti L."/>
            <person name="Westerberg I."/>
            <person name="Brannstrom I.O."/>
            <person name="Guillou S."/>
            <person name="Cros-Aarteil S."/>
            <person name="Calhoun S."/>
            <person name="Haridas S."/>
            <person name="Kuo A."/>
            <person name="Mondo S."/>
            <person name="Pangilinan J."/>
            <person name="Riley R."/>
            <person name="LaButti K."/>
            <person name="Andreopoulos B."/>
            <person name="Lipzen A."/>
            <person name="Chen C."/>
            <person name="Yan M."/>
            <person name="Daum C."/>
            <person name="Ng V."/>
            <person name="Clum A."/>
            <person name="Steindorff A."/>
            <person name="Ohm R.A."/>
            <person name="Martin F."/>
            <person name="Silar P."/>
            <person name="Natvig D.O."/>
            <person name="Lalanne C."/>
            <person name="Gautier V."/>
            <person name="Ament-Velasquez S.L."/>
            <person name="Kruys A."/>
            <person name="Hutchinson M.I."/>
            <person name="Powell A.J."/>
            <person name="Barry K."/>
            <person name="Miller A.N."/>
            <person name="Grigoriev I.V."/>
            <person name="Debuchy R."/>
            <person name="Gladieux P."/>
            <person name="Hiltunen Thoren M."/>
            <person name="Johannesson H."/>
        </authorList>
    </citation>
    <scope>NUCLEOTIDE SEQUENCE</scope>
    <source>
        <strain evidence="5">CBS 560.94</strain>
    </source>
</reference>
<dbReference type="Pfam" id="PF08424">
    <property type="entry name" value="NRDE-2"/>
    <property type="match status" value="1"/>
</dbReference>
<dbReference type="GO" id="GO:0031048">
    <property type="term" value="P:regulatory ncRNA-mediated heterochromatin formation"/>
    <property type="evidence" value="ECO:0007669"/>
    <property type="project" value="TreeGrafter"/>
</dbReference>
<dbReference type="GO" id="GO:1902369">
    <property type="term" value="P:negative regulation of RNA catabolic process"/>
    <property type="evidence" value="ECO:0007669"/>
    <property type="project" value="TreeGrafter"/>
</dbReference>
<evidence type="ECO:0000256" key="1">
    <source>
        <dbReference type="ARBA" id="ARBA00004123"/>
    </source>
</evidence>
<dbReference type="PANTHER" id="PTHR13471">
    <property type="entry name" value="TETRATRICOPEPTIDE-LIKE HELICAL"/>
    <property type="match status" value="1"/>
</dbReference>
<dbReference type="GO" id="GO:0071013">
    <property type="term" value="C:catalytic step 2 spliceosome"/>
    <property type="evidence" value="ECO:0007669"/>
    <property type="project" value="TreeGrafter"/>
</dbReference>
<feature type="compositionally biased region" description="Basic and acidic residues" evidence="4">
    <location>
        <begin position="57"/>
        <end position="77"/>
    </location>
</feature>
<evidence type="ECO:0000256" key="4">
    <source>
        <dbReference type="SAM" id="MobiDB-lite"/>
    </source>
</evidence>
<feature type="compositionally biased region" description="Basic and acidic residues" evidence="4">
    <location>
        <begin position="238"/>
        <end position="252"/>
    </location>
</feature>
<dbReference type="AlphaFoldDB" id="A0AAE0MPF5"/>
<evidence type="ECO:0000313" key="5">
    <source>
        <dbReference type="EMBL" id="KAK3340486.1"/>
    </source>
</evidence>
<dbReference type="InterPro" id="IPR013633">
    <property type="entry name" value="NRDE-2"/>
</dbReference>
<feature type="compositionally biased region" description="Acidic residues" evidence="4">
    <location>
        <begin position="263"/>
        <end position="278"/>
    </location>
</feature>
<organism evidence="5 6">
    <name type="scientific">Neurospora tetraspora</name>
    <dbReference type="NCBI Taxonomy" id="94610"/>
    <lineage>
        <taxon>Eukaryota</taxon>
        <taxon>Fungi</taxon>
        <taxon>Dikarya</taxon>
        <taxon>Ascomycota</taxon>
        <taxon>Pezizomycotina</taxon>
        <taxon>Sordariomycetes</taxon>
        <taxon>Sordariomycetidae</taxon>
        <taxon>Sordariales</taxon>
        <taxon>Sordariaceae</taxon>
        <taxon>Neurospora</taxon>
    </lineage>
</organism>
<sequence>MSSNEVKRRAVPKFTSFAPATPAPEVDSEKRPSTDRGSSRNLEKKEDRERRHRHRNHDRDRHRDSDRERERERDRDRHHDRHHSRHHDRDRHHRRRSASPASQSRETRPPRHEPSNTSQSNDVFYFDKKEDPLIFRYGGNERSKIPSYRRFGAGKVIGSPGYLSVYFEGSKEVFTIRGTGEGRGNGSVFRDKTLMTWARAKGANAKHIKPGEGDGNGGSTAEDGDFISLEPPRKRQRADKSPRLDGGDKTPDYRSIYGKAKSEDEESDGDDTSSDLEDENKVRSHLLDMSAAKKRSLELHRQIKNRPGDTKAWLELIGLQDTLFREQQLEDQSIIGNQAKALAELKLSLYEEALPHATDISLKETLLNGMMREGEKVWDPKQLAKRWEETTKTDPDSFLLWVSRLNFELSQVATFTYDELKSVMVTKLQSLSQVLASASSDDNAVATLCSQLIYVFVRLTCYLRDSGYVELAVAAWQATLELNFCRPSNASDFQSVMEDFSDFWESEVPRIGEDNAKGWRHFVEDMGAMADPPEAMTRKLSGMPQTRDPFKAWASLERRETADARMPARTLDEGTDDDPFRIIMFSDIKDLVLWFPPQVLSQAQPQLIDALLTFCRLPTAGLSSNSRAKYSALKDPFIAPRGQAFESALNQLGRHDASISVEIERKPPLFRQQGGNMALSHELLFSGQDWFQYLGQWSDLSKEADGEVEPSWVLETLRYLVINCGIEQLAEYYLAMAWLNEPSGAKKVAKGLLKRYSSNTRLYNAYAMIEFANGNVDMAEKVLLSATSQNSADSQLLWNTWVWMHLKAGKKQLALLRLLSSVDSTIDVKASSPVSSALLLKARSRFSTKRDYSLSSHQLEPALQYAESFALLEYLSTAENSSSTKSPSQGNIASALANIQSFATELSSLGHQTLHERLLQTAARLLYHHATHGPYKPSTLRNHLHEFIRLFPHNTLFLSLLAWAEQSTLRIDDPVRTILRESLSSTKEEDTSSQGDITAVVPIPTHRFAIEYELLSGAGLRPVGTATIHSTKAAFEAAVSDPSACKYNVDIWIGYIRFLTQVYLQALALSSSGSSAKTGTRESGRKKTDAQAASALKALKDVFYRAVAACPWSKRLYMEVFSVTATGEPGEPGGGGGGGALVKELSSGELRAVVGTMVAKGLRVHVDFEGFERNWKVKEEEEERVRDEKEKAERAGKEEREKRARLERERRWDLEDSVHRDRHMGPERGDGRRGNYERYGDRDRDRGRDRRREGERGFDRR</sequence>
<evidence type="ECO:0000256" key="3">
    <source>
        <dbReference type="ARBA" id="ARBA00023242"/>
    </source>
</evidence>
<comment type="caution">
    <text evidence="5">The sequence shown here is derived from an EMBL/GenBank/DDBJ whole genome shotgun (WGS) entry which is preliminary data.</text>
</comment>
<feature type="compositionally biased region" description="Basic and acidic residues" evidence="4">
    <location>
        <begin position="27"/>
        <end position="49"/>
    </location>
</feature>
<dbReference type="Proteomes" id="UP001278500">
    <property type="component" value="Unassembled WGS sequence"/>
</dbReference>
<gene>
    <name evidence="5" type="ORF">B0H65DRAFT_472561</name>
</gene>
<keyword evidence="3" id="KW-0539">Nucleus</keyword>
<name>A0AAE0MPF5_9PEZI</name>
<comment type="subcellular location">
    <subcellularLocation>
        <location evidence="1">Nucleus</location>
    </subcellularLocation>
</comment>
<comment type="similarity">
    <text evidence="2">Belongs to the NRDE2 family.</text>
</comment>
<proteinExistence type="inferred from homology"/>
<dbReference type="EMBL" id="JAUEPP010000006">
    <property type="protein sequence ID" value="KAK3340486.1"/>
    <property type="molecule type" value="Genomic_DNA"/>
</dbReference>
<feature type="compositionally biased region" description="Basic and acidic residues" evidence="4">
    <location>
        <begin position="105"/>
        <end position="114"/>
    </location>
</feature>
<evidence type="ECO:0000256" key="2">
    <source>
        <dbReference type="ARBA" id="ARBA00009265"/>
    </source>
</evidence>
<feature type="region of interest" description="Disordered" evidence="4">
    <location>
        <begin position="202"/>
        <end position="284"/>
    </location>
</feature>
<dbReference type="GeneID" id="87864305"/>
<evidence type="ECO:0000313" key="6">
    <source>
        <dbReference type="Proteomes" id="UP001278500"/>
    </source>
</evidence>
<keyword evidence="6" id="KW-1185">Reference proteome</keyword>
<dbReference type="PANTHER" id="PTHR13471:SF0">
    <property type="entry name" value="NUCLEAR EXOSOME REGULATOR NRDE2"/>
    <property type="match status" value="1"/>
</dbReference>
<dbReference type="RefSeq" id="XP_062679428.1">
    <property type="nucleotide sequence ID" value="XM_062827151.1"/>
</dbReference>
<reference evidence="5" key="2">
    <citation type="submission" date="2023-06" db="EMBL/GenBank/DDBJ databases">
        <authorList>
            <consortium name="Lawrence Berkeley National Laboratory"/>
            <person name="Haridas S."/>
            <person name="Hensen N."/>
            <person name="Bonometti L."/>
            <person name="Westerberg I."/>
            <person name="Brannstrom I.O."/>
            <person name="Guillou S."/>
            <person name="Cros-Aarteil S."/>
            <person name="Calhoun S."/>
            <person name="Kuo A."/>
            <person name="Mondo S."/>
            <person name="Pangilinan J."/>
            <person name="Riley R."/>
            <person name="Labutti K."/>
            <person name="Andreopoulos B."/>
            <person name="Lipzen A."/>
            <person name="Chen C."/>
            <person name="Yanf M."/>
            <person name="Daum C."/>
            <person name="Ng V."/>
            <person name="Clum A."/>
            <person name="Steindorff A."/>
            <person name="Ohm R."/>
            <person name="Martin F."/>
            <person name="Silar P."/>
            <person name="Natvig D."/>
            <person name="Lalanne C."/>
            <person name="Gautier V."/>
            <person name="Ament-Velasquez S.L."/>
            <person name="Kruys A."/>
            <person name="Hutchinson M.I."/>
            <person name="Powell A.J."/>
            <person name="Barry K."/>
            <person name="Miller A.N."/>
            <person name="Grigoriev I.V."/>
            <person name="Debuchy R."/>
            <person name="Gladieux P."/>
            <person name="Thoren M.H."/>
            <person name="Johannesson H."/>
        </authorList>
    </citation>
    <scope>NUCLEOTIDE SEQUENCE</scope>
    <source>
        <strain evidence="5">CBS 560.94</strain>
    </source>
</reference>
<feature type="compositionally biased region" description="Basic residues" evidence="4">
    <location>
        <begin position="78"/>
        <end position="97"/>
    </location>
</feature>
<accession>A0AAE0MPF5</accession>